<dbReference type="RefSeq" id="WP_245760159.1">
    <property type="nucleotide sequence ID" value="NZ_FOXV01000001.1"/>
</dbReference>
<evidence type="ECO:0000313" key="2">
    <source>
        <dbReference type="Proteomes" id="UP000243106"/>
    </source>
</evidence>
<keyword evidence="1" id="KW-0560">Oxidoreductase</keyword>
<accession>A0A1I5VDZ4</accession>
<dbReference type="GO" id="GO:0004497">
    <property type="term" value="F:monooxygenase activity"/>
    <property type="evidence" value="ECO:0007669"/>
    <property type="project" value="UniProtKB-KW"/>
</dbReference>
<gene>
    <name evidence="1" type="ORF">SAMN05421853_101463</name>
</gene>
<organism evidence="1 2">
    <name type="scientific">Roseivivax halotolerans</name>
    <dbReference type="NCBI Taxonomy" id="93684"/>
    <lineage>
        <taxon>Bacteria</taxon>
        <taxon>Pseudomonadati</taxon>
        <taxon>Pseudomonadota</taxon>
        <taxon>Alphaproteobacteria</taxon>
        <taxon>Rhodobacterales</taxon>
        <taxon>Roseobacteraceae</taxon>
        <taxon>Roseivivax</taxon>
    </lineage>
</organism>
<dbReference type="AlphaFoldDB" id="A0A1I5VDZ4"/>
<keyword evidence="1" id="KW-0503">Monooxygenase</keyword>
<dbReference type="STRING" id="93684.SAMN05421853_101463"/>
<name>A0A1I5VDZ4_9RHOB</name>
<dbReference type="EMBL" id="FOXV01000001">
    <property type="protein sequence ID" value="SFQ05703.1"/>
    <property type="molecule type" value="Genomic_DNA"/>
</dbReference>
<protein>
    <submittedName>
        <fullName evidence="1">Spheroidene monooxygenase</fullName>
    </submittedName>
</protein>
<dbReference type="Proteomes" id="UP000243106">
    <property type="component" value="Unassembled WGS sequence"/>
</dbReference>
<dbReference type="CDD" id="cd21650">
    <property type="entry name" value="CrtA-like"/>
    <property type="match status" value="1"/>
</dbReference>
<sequence>MESTMQCVSLSLFRFDGVAARSWAFAMMGAARPSMARVPGLRFWKLCGSGTGEGFTPFPNTAVYAVLGAFESDSAAREATKTARAWRLFRSRASEDWTLFLRPISARGAWSGEAPFRIAEDSGDGPIAALTRATIKPSVAARFWQRVPDISEVIGSDPNVLFKIGIGEVPLLHQITFSVWPDAESMAQFARNGGPHSDAIRAVRTGAWFREELYARFRIVGEMGRWPGIDARLAPDPAPLEATI</sequence>
<evidence type="ECO:0000313" key="1">
    <source>
        <dbReference type="EMBL" id="SFQ05703.1"/>
    </source>
</evidence>
<keyword evidence="2" id="KW-1185">Reference proteome</keyword>
<proteinExistence type="predicted"/>
<reference evidence="2" key="1">
    <citation type="submission" date="2016-10" db="EMBL/GenBank/DDBJ databases">
        <authorList>
            <person name="Varghese N."/>
            <person name="Submissions S."/>
        </authorList>
    </citation>
    <scope>NUCLEOTIDE SEQUENCE [LARGE SCALE GENOMIC DNA]</scope>
    <source>
        <strain evidence="2">JCM 10271</strain>
    </source>
</reference>
<dbReference type="NCBIfam" id="NF045923">
    <property type="entry name" value="SpheroidMoxCrtARhod"/>
    <property type="match status" value="1"/>
</dbReference>
<dbReference type="InterPro" id="IPR049574">
    <property type="entry name" value="CrtA-like"/>
</dbReference>